<dbReference type="AlphaFoldDB" id="A0A8H7HS23"/>
<dbReference type="EMBL" id="JACYCD010000049">
    <property type="protein sequence ID" value="KAF8707673.1"/>
    <property type="molecule type" value="Genomic_DNA"/>
</dbReference>
<feature type="non-terminal residue" evidence="3">
    <location>
        <position position="1"/>
    </location>
</feature>
<keyword evidence="2" id="KW-0732">Signal</keyword>
<accession>A0A8H7HS23</accession>
<evidence type="ECO:0000313" key="4">
    <source>
        <dbReference type="Proteomes" id="UP000602905"/>
    </source>
</evidence>
<comment type="caution">
    <text evidence="3">The sequence shown here is derived from an EMBL/GenBank/DDBJ whole genome shotgun (WGS) entry which is preliminary data.</text>
</comment>
<dbReference type="Proteomes" id="UP000602905">
    <property type="component" value="Unassembled WGS sequence"/>
</dbReference>
<feature type="region of interest" description="Disordered" evidence="1">
    <location>
        <begin position="75"/>
        <end position="105"/>
    </location>
</feature>
<sequence length="194" mass="21615">MALTFKIFPLGFTTFWAAPENDVSKDEDEVGVTRGGYQVIFRYQPISVTASRKRESATPTTPITLMVLDMTQDLPSAQPRRQQSPASSPARTPGDSQDLGDDISIPFPVMNHESLTEPYNADQSNQADFEREVAEGIMRLMMNIRAWAEARPAHEATQEKERLISEIQQIESREREQGTSVPSFWGALASSIAP</sequence>
<gene>
    <name evidence="3" type="ORF">RHS03_04263</name>
</gene>
<feature type="region of interest" description="Disordered" evidence="1">
    <location>
        <begin position="171"/>
        <end position="194"/>
    </location>
</feature>
<organism evidence="3 4">
    <name type="scientific">Rhizoctonia solani</name>
    <dbReference type="NCBI Taxonomy" id="456999"/>
    <lineage>
        <taxon>Eukaryota</taxon>
        <taxon>Fungi</taxon>
        <taxon>Dikarya</taxon>
        <taxon>Basidiomycota</taxon>
        <taxon>Agaricomycotina</taxon>
        <taxon>Agaricomycetes</taxon>
        <taxon>Cantharellales</taxon>
        <taxon>Ceratobasidiaceae</taxon>
        <taxon>Rhizoctonia</taxon>
    </lineage>
</organism>
<reference evidence="3" key="1">
    <citation type="submission" date="2020-09" db="EMBL/GenBank/DDBJ databases">
        <title>Comparative genome analyses of four rice-infecting Rhizoctonia solani isolates reveal extensive enrichment of homogalacturonan modification genes.</title>
        <authorList>
            <person name="Lee D.-Y."/>
            <person name="Jeon J."/>
            <person name="Kim K.-T."/>
            <person name="Cheong K."/>
            <person name="Song H."/>
            <person name="Choi G."/>
            <person name="Ko J."/>
            <person name="Opiyo S.O."/>
            <person name="Zuo S."/>
            <person name="Madhav S."/>
            <person name="Lee Y.-H."/>
            <person name="Wang G.-L."/>
        </authorList>
    </citation>
    <scope>NUCLEOTIDE SEQUENCE</scope>
    <source>
        <strain evidence="3">AG1-IA WGL</strain>
    </source>
</reference>
<protein>
    <submittedName>
        <fullName evidence="3">Uncharacterized protein</fullName>
    </submittedName>
</protein>
<evidence type="ECO:0000256" key="2">
    <source>
        <dbReference type="SAM" id="SignalP"/>
    </source>
</evidence>
<proteinExistence type="predicted"/>
<feature type="chain" id="PRO_5034218801" evidence="2">
    <location>
        <begin position="18"/>
        <end position="194"/>
    </location>
</feature>
<evidence type="ECO:0000256" key="1">
    <source>
        <dbReference type="SAM" id="MobiDB-lite"/>
    </source>
</evidence>
<feature type="compositionally biased region" description="Polar residues" evidence="1">
    <location>
        <begin position="75"/>
        <end position="90"/>
    </location>
</feature>
<dbReference type="OrthoDB" id="3224400at2759"/>
<evidence type="ECO:0000313" key="3">
    <source>
        <dbReference type="EMBL" id="KAF8707673.1"/>
    </source>
</evidence>
<name>A0A8H7HS23_9AGAM</name>
<feature type="signal peptide" evidence="2">
    <location>
        <begin position="1"/>
        <end position="17"/>
    </location>
</feature>